<proteinExistence type="predicted"/>
<dbReference type="EMBL" id="JAHYIQ010000015">
    <property type="protein sequence ID" value="KAK1125849.1"/>
    <property type="molecule type" value="Genomic_DNA"/>
</dbReference>
<gene>
    <name evidence="1" type="ORF">K0M31_005387</name>
</gene>
<sequence>MSSNVRMKKLSIFLSTFLEVCAYIQANYLFAISIHPTFRRFLLIEGQRESIIISDAIPGEPQALLSTSTQWLAPGFSIENPRPEIVANFILAVKGIKGFNKVDYVPLEKGLEQGLPCPTVRLHRTNGCWFVFHFDNIHIQTEQTESK</sequence>
<dbReference type="Proteomes" id="UP001177670">
    <property type="component" value="Unassembled WGS sequence"/>
</dbReference>
<accession>A0AA40FUW2</accession>
<protein>
    <submittedName>
        <fullName evidence="1">Uncharacterized protein</fullName>
    </submittedName>
</protein>
<keyword evidence="2" id="KW-1185">Reference proteome</keyword>
<evidence type="ECO:0000313" key="1">
    <source>
        <dbReference type="EMBL" id="KAK1125849.1"/>
    </source>
</evidence>
<name>A0AA40FUW2_9HYME</name>
<evidence type="ECO:0000313" key="2">
    <source>
        <dbReference type="Proteomes" id="UP001177670"/>
    </source>
</evidence>
<reference evidence="1" key="1">
    <citation type="submission" date="2021-10" db="EMBL/GenBank/DDBJ databases">
        <title>Melipona bicolor Genome sequencing and assembly.</title>
        <authorList>
            <person name="Araujo N.S."/>
            <person name="Arias M.C."/>
        </authorList>
    </citation>
    <scope>NUCLEOTIDE SEQUENCE</scope>
    <source>
        <strain evidence="1">USP_2M_L1-L4_2017</strain>
        <tissue evidence="1">Whole body</tissue>
    </source>
</reference>
<comment type="caution">
    <text evidence="1">The sequence shown here is derived from an EMBL/GenBank/DDBJ whole genome shotgun (WGS) entry which is preliminary data.</text>
</comment>
<dbReference type="AlphaFoldDB" id="A0AA40FUW2"/>
<organism evidence="1 2">
    <name type="scientific">Melipona bicolor</name>
    <dbReference type="NCBI Taxonomy" id="60889"/>
    <lineage>
        <taxon>Eukaryota</taxon>
        <taxon>Metazoa</taxon>
        <taxon>Ecdysozoa</taxon>
        <taxon>Arthropoda</taxon>
        <taxon>Hexapoda</taxon>
        <taxon>Insecta</taxon>
        <taxon>Pterygota</taxon>
        <taxon>Neoptera</taxon>
        <taxon>Endopterygota</taxon>
        <taxon>Hymenoptera</taxon>
        <taxon>Apocrita</taxon>
        <taxon>Aculeata</taxon>
        <taxon>Apoidea</taxon>
        <taxon>Anthophila</taxon>
        <taxon>Apidae</taxon>
        <taxon>Melipona</taxon>
    </lineage>
</organism>